<protein>
    <submittedName>
        <fullName evidence="1">Uncharacterized protein</fullName>
    </submittedName>
</protein>
<accession>A0AAW1RFM5</accession>
<keyword evidence="2" id="KW-1185">Reference proteome</keyword>
<name>A0AAW1RFM5_9CHLO</name>
<comment type="caution">
    <text evidence="1">The sequence shown here is derived from an EMBL/GenBank/DDBJ whole genome shotgun (WGS) entry which is preliminary data.</text>
</comment>
<dbReference type="AlphaFoldDB" id="A0AAW1RFM5"/>
<dbReference type="EMBL" id="JALJOS010000012">
    <property type="protein sequence ID" value="KAK9832437.1"/>
    <property type="molecule type" value="Genomic_DNA"/>
</dbReference>
<evidence type="ECO:0000313" key="1">
    <source>
        <dbReference type="EMBL" id="KAK9832437.1"/>
    </source>
</evidence>
<dbReference type="Proteomes" id="UP001438707">
    <property type="component" value="Unassembled WGS sequence"/>
</dbReference>
<sequence length="419" mass="44828">MILAVDELQILEMAAAQSGAAGVGQGIVNAIQAWCAGSSVDSGNIRFAMLSLCDGTLGIPGAIKVLGAVVTAHFNNGHELGRDMDALKASFIQSMMKILQFPGERDAAALVQSPEALACLALMMPSGLLFSSAEAITKELNLEQLQQGMGLFFVPLREGARTALDWMQRAADASLRQPLKAEPFEDLVVSSLVAKHWLMSSGLPQGDLSRTHTLEFLFPGAIAPSHVLQTEMVVEPLKVMRDMQLFIQGSRDEAVIDIMQGCPVVKTMPGAMDGPEFQLPRWDDTQHLILCNRAPGDNASLLDLRYFADTTTDTLGTQRTLIGVQCKGPDQAAHMSMTEIFEAYDNILAMIDWSDLPGAARAEEDPDAQHSGARQVSKLKLIYLHVTTGQEAWSHNASCSTTGGPPDWATAAAAAAAAA</sequence>
<proteinExistence type="predicted"/>
<evidence type="ECO:0000313" key="2">
    <source>
        <dbReference type="Proteomes" id="UP001438707"/>
    </source>
</evidence>
<organism evidence="1 2">
    <name type="scientific">Apatococcus lobatus</name>
    <dbReference type="NCBI Taxonomy" id="904363"/>
    <lineage>
        <taxon>Eukaryota</taxon>
        <taxon>Viridiplantae</taxon>
        <taxon>Chlorophyta</taxon>
        <taxon>core chlorophytes</taxon>
        <taxon>Trebouxiophyceae</taxon>
        <taxon>Chlorellales</taxon>
        <taxon>Chlorellaceae</taxon>
        <taxon>Apatococcus</taxon>
    </lineage>
</organism>
<reference evidence="1 2" key="1">
    <citation type="journal article" date="2024" name="Nat. Commun.">
        <title>Phylogenomics reveals the evolutionary origins of lichenization in chlorophyte algae.</title>
        <authorList>
            <person name="Puginier C."/>
            <person name="Libourel C."/>
            <person name="Otte J."/>
            <person name="Skaloud P."/>
            <person name="Haon M."/>
            <person name="Grisel S."/>
            <person name="Petersen M."/>
            <person name="Berrin J.G."/>
            <person name="Delaux P.M."/>
            <person name="Dal Grande F."/>
            <person name="Keller J."/>
        </authorList>
    </citation>
    <scope>NUCLEOTIDE SEQUENCE [LARGE SCALE GENOMIC DNA]</scope>
    <source>
        <strain evidence="1 2">SAG 2145</strain>
    </source>
</reference>
<gene>
    <name evidence="1" type="ORF">WJX74_010235</name>
</gene>